<organism evidence="1 2">
    <name type="scientific">Vaccinium darrowii</name>
    <dbReference type="NCBI Taxonomy" id="229202"/>
    <lineage>
        <taxon>Eukaryota</taxon>
        <taxon>Viridiplantae</taxon>
        <taxon>Streptophyta</taxon>
        <taxon>Embryophyta</taxon>
        <taxon>Tracheophyta</taxon>
        <taxon>Spermatophyta</taxon>
        <taxon>Magnoliopsida</taxon>
        <taxon>eudicotyledons</taxon>
        <taxon>Gunneridae</taxon>
        <taxon>Pentapetalae</taxon>
        <taxon>asterids</taxon>
        <taxon>Ericales</taxon>
        <taxon>Ericaceae</taxon>
        <taxon>Vaccinioideae</taxon>
        <taxon>Vaccinieae</taxon>
        <taxon>Vaccinium</taxon>
    </lineage>
</organism>
<sequence length="165" mass="17776">MKAKSNLINQICNQTRQALCLEVLNSNPHSARADLKGLGRISIYTVQKHAKQTSVLIASLLKGAKNSKLKQQYNRCAKAYGGAIGDLNGAKKILKKKVLSPSDISAFRSRASAAFKGLVTCVDAFDYEIGPGEPSNQPPKLKQANDKFVELYGIVSDIGVNLKSG</sequence>
<accession>A0ACB7XUF3</accession>
<reference evidence="1 2" key="1">
    <citation type="journal article" date="2021" name="Hortic Res">
        <title>High-quality reference genome and annotation aids understanding of berry development for evergreen blueberry (Vaccinium darrowii).</title>
        <authorList>
            <person name="Yu J."/>
            <person name="Hulse-Kemp A.M."/>
            <person name="Babiker E."/>
            <person name="Staton M."/>
        </authorList>
    </citation>
    <scope>NUCLEOTIDE SEQUENCE [LARGE SCALE GENOMIC DNA]</scope>
    <source>
        <strain evidence="2">cv. NJ 8807/NJ 8810</strain>
        <tissue evidence="1">Young leaf</tissue>
    </source>
</reference>
<dbReference type="EMBL" id="CM037151">
    <property type="protein sequence ID" value="KAH7844437.1"/>
    <property type="molecule type" value="Genomic_DNA"/>
</dbReference>
<dbReference type="Proteomes" id="UP000828048">
    <property type="component" value="Chromosome 1"/>
</dbReference>
<protein>
    <submittedName>
        <fullName evidence="1">Uncharacterized protein</fullName>
    </submittedName>
</protein>
<evidence type="ECO:0000313" key="2">
    <source>
        <dbReference type="Proteomes" id="UP000828048"/>
    </source>
</evidence>
<gene>
    <name evidence="1" type="ORF">Vadar_027980</name>
</gene>
<evidence type="ECO:0000313" key="1">
    <source>
        <dbReference type="EMBL" id="KAH7844437.1"/>
    </source>
</evidence>
<name>A0ACB7XUF3_9ERIC</name>
<keyword evidence="2" id="KW-1185">Reference proteome</keyword>
<proteinExistence type="predicted"/>
<comment type="caution">
    <text evidence="1">The sequence shown here is derived from an EMBL/GenBank/DDBJ whole genome shotgun (WGS) entry which is preliminary data.</text>
</comment>